<sequence>MSQPSIPTVDLADLRSNDPSRIASASAAIREAFGTYGLVYVMNHGVDPNGVSRVYDEFRTLSQQPVAEKQKLARPDLWFQRGWTPPNTEIAVAAGGQPDFKECYFMAPYESDPVLEAQYPELYPPNIWPEGMTAFREEYTKMGRALHEAGLALLRGAAHALGLAPNTFTDICEGGAHVTRILHYLALSPEQVNTGILWGEEHTDFNLLTLLPGGRFVDPTGNVAPKPDDKSGLFLRTRGTPENPAGVQVRGRPPEGCIVAQIGQQLEMLTGGVFVATPHVITAPGVPGWTRDSSAHFMHASANSVLFPLEKFQTPAARSAYRPPVLAGTYAIKTLVDIGLAPKAALDQLGYRHYDRLEAQRGA</sequence>
<organism evidence="3 4">
    <name type="scientific">Labilithrix luteola</name>
    <dbReference type="NCBI Taxonomy" id="1391654"/>
    <lineage>
        <taxon>Bacteria</taxon>
        <taxon>Pseudomonadati</taxon>
        <taxon>Myxococcota</taxon>
        <taxon>Polyangia</taxon>
        <taxon>Polyangiales</taxon>
        <taxon>Labilitrichaceae</taxon>
        <taxon>Labilithrix</taxon>
    </lineage>
</organism>
<evidence type="ECO:0000259" key="2">
    <source>
        <dbReference type="Pfam" id="PF14226"/>
    </source>
</evidence>
<gene>
    <name evidence="3" type="ORF">AKJ09_01544</name>
</gene>
<feature type="region of interest" description="Disordered" evidence="1">
    <location>
        <begin position="221"/>
        <end position="251"/>
    </location>
</feature>
<dbReference type="PANTHER" id="PTHR48420">
    <property type="entry name" value="NON-HAEM DIOXYGENASE N-TERMINAL DOMAIN-CONTAINING PROTEIN"/>
    <property type="match status" value="1"/>
</dbReference>
<dbReference type="PATRIC" id="fig|1391654.3.peg.1556"/>
<dbReference type="Gene3D" id="2.60.120.330">
    <property type="entry name" value="B-lactam Antibiotic, Isopenicillin N Synthase, Chain"/>
    <property type="match status" value="1"/>
</dbReference>
<dbReference type="Pfam" id="PF14226">
    <property type="entry name" value="DIOX_N"/>
    <property type="match status" value="1"/>
</dbReference>
<evidence type="ECO:0000313" key="4">
    <source>
        <dbReference type="Proteomes" id="UP000064967"/>
    </source>
</evidence>
<dbReference type="KEGG" id="llu:AKJ09_01544"/>
<evidence type="ECO:0000313" key="3">
    <source>
        <dbReference type="EMBL" id="AKU94880.1"/>
    </source>
</evidence>
<dbReference type="AlphaFoldDB" id="A0A0K1PMW2"/>
<proteinExistence type="predicted"/>
<dbReference type="PANTHER" id="PTHR48420:SF1">
    <property type="entry name" value="NON-HAEM DIOXYGENASE N-TERMINAL DOMAIN-CONTAINING PROTEIN"/>
    <property type="match status" value="1"/>
</dbReference>
<dbReference type="SUPFAM" id="SSF51197">
    <property type="entry name" value="Clavaminate synthase-like"/>
    <property type="match status" value="1"/>
</dbReference>
<accession>A0A0K1PMW2</accession>
<name>A0A0K1PMW2_9BACT</name>
<feature type="domain" description="Non-haem dioxygenase N-terminal" evidence="2">
    <location>
        <begin position="6"/>
        <end position="130"/>
    </location>
</feature>
<dbReference type="EMBL" id="CP012333">
    <property type="protein sequence ID" value="AKU94880.1"/>
    <property type="molecule type" value="Genomic_DNA"/>
</dbReference>
<keyword evidence="4" id="KW-1185">Reference proteome</keyword>
<dbReference type="InterPro" id="IPR026992">
    <property type="entry name" value="DIOX_N"/>
</dbReference>
<dbReference type="Proteomes" id="UP000064967">
    <property type="component" value="Chromosome"/>
</dbReference>
<protein>
    <submittedName>
        <fullName evidence="3">Oxidoreductase</fullName>
    </submittedName>
</protein>
<evidence type="ECO:0000256" key="1">
    <source>
        <dbReference type="SAM" id="MobiDB-lite"/>
    </source>
</evidence>
<dbReference type="InterPro" id="IPR027443">
    <property type="entry name" value="IPNS-like_sf"/>
</dbReference>
<reference evidence="3 4" key="1">
    <citation type="submission" date="2015-08" db="EMBL/GenBank/DDBJ databases">
        <authorList>
            <person name="Babu N.S."/>
            <person name="Beckwith C.J."/>
            <person name="Beseler K.G."/>
            <person name="Brison A."/>
            <person name="Carone J.V."/>
            <person name="Caskin T.P."/>
            <person name="Diamond M."/>
            <person name="Durham M.E."/>
            <person name="Foxe J.M."/>
            <person name="Go M."/>
            <person name="Henderson B.A."/>
            <person name="Jones I.B."/>
            <person name="McGettigan J.A."/>
            <person name="Micheletti S.J."/>
            <person name="Nasrallah M.E."/>
            <person name="Ortiz D."/>
            <person name="Piller C.R."/>
            <person name="Privatt S.R."/>
            <person name="Schneider S.L."/>
            <person name="Sharp S."/>
            <person name="Smith T.C."/>
            <person name="Stanton J.D."/>
            <person name="Ullery H.E."/>
            <person name="Wilson R.J."/>
            <person name="Serrano M.G."/>
            <person name="Buck G."/>
            <person name="Lee V."/>
            <person name="Wang Y."/>
            <person name="Carvalho R."/>
            <person name="Voegtly L."/>
            <person name="Shi R."/>
            <person name="Duckworth R."/>
            <person name="Johnson A."/>
            <person name="Loviza R."/>
            <person name="Walstead R."/>
            <person name="Shah Z."/>
            <person name="Kiflezghi M."/>
            <person name="Wade K."/>
            <person name="Ball S.L."/>
            <person name="Bradley K.W."/>
            <person name="Asai D.J."/>
            <person name="Bowman C.A."/>
            <person name="Russell D.A."/>
            <person name="Pope W.H."/>
            <person name="Jacobs-Sera D."/>
            <person name="Hendrix R.W."/>
            <person name="Hatfull G.F."/>
        </authorList>
    </citation>
    <scope>NUCLEOTIDE SEQUENCE [LARGE SCALE GENOMIC DNA]</scope>
    <source>
        <strain evidence="3 4">DSM 27648</strain>
    </source>
</reference>
<dbReference type="RefSeq" id="WP_146646417.1">
    <property type="nucleotide sequence ID" value="NZ_CP012333.1"/>
</dbReference>
<dbReference type="OrthoDB" id="21825at2"/>
<dbReference type="STRING" id="1391654.AKJ09_01544"/>